<keyword evidence="2" id="KW-0328">Glycosyltransferase</keyword>
<evidence type="ECO:0000256" key="3">
    <source>
        <dbReference type="ARBA" id="ARBA00022679"/>
    </source>
</evidence>
<dbReference type="PANTHER" id="PTHR13301">
    <property type="entry name" value="X-BOX TRANSCRIPTION FACTOR-RELATED"/>
    <property type="match status" value="1"/>
</dbReference>
<keyword evidence="7" id="KW-0961">Cell wall biogenesis/degradation</keyword>
<keyword evidence="9" id="KW-1185">Reference proteome</keyword>
<dbReference type="InParanoid" id="K4CJQ6"/>
<comment type="subcellular location">
    <subcellularLocation>
        <location evidence="1">Endomembrane system</location>
    </subcellularLocation>
</comment>
<evidence type="ECO:0000256" key="2">
    <source>
        <dbReference type="ARBA" id="ARBA00022676"/>
    </source>
</evidence>
<name>K4CJQ6_SOLLC</name>
<dbReference type="GO" id="GO:0016020">
    <property type="term" value="C:membrane"/>
    <property type="evidence" value="ECO:0007669"/>
    <property type="project" value="InterPro"/>
</dbReference>
<organism evidence="8">
    <name type="scientific">Solanum lycopersicum</name>
    <name type="common">Tomato</name>
    <name type="synonym">Lycopersicon esculentum</name>
    <dbReference type="NCBI Taxonomy" id="4081"/>
    <lineage>
        <taxon>Eukaryota</taxon>
        <taxon>Viridiplantae</taxon>
        <taxon>Streptophyta</taxon>
        <taxon>Embryophyta</taxon>
        <taxon>Tracheophyta</taxon>
        <taxon>Spermatophyta</taxon>
        <taxon>Magnoliopsida</taxon>
        <taxon>eudicotyledons</taxon>
        <taxon>Gunneridae</taxon>
        <taxon>Pentapetalae</taxon>
        <taxon>asterids</taxon>
        <taxon>lamiids</taxon>
        <taxon>Solanales</taxon>
        <taxon>Solanaceae</taxon>
        <taxon>Solanoideae</taxon>
        <taxon>Solaneae</taxon>
        <taxon>Solanum</taxon>
        <taxon>Solanum subgen. Lycopersicon</taxon>
    </lineage>
</organism>
<evidence type="ECO:0000313" key="9">
    <source>
        <dbReference type="Proteomes" id="UP000004994"/>
    </source>
</evidence>
<evidence type="ECO:0000256" key="7">
    <source>
        <dbReference type="ARBA" id="ARBA00023316"/>
    </source>
</evidence>
<dbReference type="GO" id="GO:0071555">
    <property type="term" value="P:cell wall organization"/>
    <property type="evidence" value="ECO:0007669"/>
    <property type="project" value="UniProtKB-KW"/>
</dbReference>
<sequence length="65" mass="7746">MDRTLRETVIYHPFPLRFDGIDRNDRYANSNSVFFDIYGSVIDDILTGFKIYCHVHRCIYCMSMC</sequence>
<evidence type="ECO:0000256" key="4">
    <source>
        <dbReference type="ARBA" id="ARBA00022692"/>
    </source>
</evidence>
<reference evidence="8" key="1">
    <citation type="journal article" date="2012" name="Nature">
        <title>The tomato genome sequence provides insights into fleshy fruit evolution.</title>
        <authorList>
            <consortium name="Tomato Genome Consortium"/>
        </authorList>
    </citation>
    <scope>NUCLEOTIDE SEQUENCE [LARGE SCALE GENOMIC DNA]</scope>
    <source>
        <strain evidence="8">cv. Heinz 1706</strain>
    </source>
</reference>
<dbReference type="EnsemblPlants" id="Solyc08g023380.1.1">
    <property type="protein sequence ID" value="Solyc08g023380.1.1"/>
    <property type="gene ID" value="Solyc08g023380.1"/>
</dbReference>
<dbReference type="Proteomes" id="UP000004994">
    <property type="component" value="Chromosome 8"/>
</dbReference>
<evidence type="ECO:0000256" key="1">
    <source>
        <dbReference type="ARBA" id="ARBA00004308"/>
    </source>
</evidence>
<dbReference type="PhylomeDB" id="K4CJQ6"/>
<evidence type="ECO:0000256" key="5">
    <source>
        <dbReference type="ARBA" id="ARBA00022989"/>
    </source>
</evidence>
<dbReference type="Pfam" id="PF03552">
    <property type="entry name" value="Cellulose_synt"/>
    <property type="match status" value="1"/>
</dbReference>
<dbReference type="AlphaFoldDB" id="K4CJQ6"/>
<dbReference type="GO" id="GO:0012505">
    <property type="term" value="C:endomembrane system"/>
    <property type="evidence" value="ECO:0007669"/>
    <property type="project" value="UniProtKB-SubCell"/>
</dbReference>
<keyword evidence="6" id="KW-0472">Membrane</keyword>
<keyword evidence="5" id="KW-1133">Transmembrane helix</keyword>
<keyword evidence="4" id="KW-0812">Transmembrane</keyword>
<proteinExistence type="predicted"/>
<evidence type="ECO:0000313" key="8">
    <source>
        <dbReference type="EnsemblPlants" id="Solyc08g023380.1.1"/>
    </source>
</evidence>
<dbReference type="GO" id="GO:0030244">
    <property type="term" value="P:cellulose biosynthetic process"/>
    <property type="evidence" value="ECO:0007669"/>
    <property type="project" value="InterPro"/>
</dbReference>
<dbReference type="PaxDb" id="4081-Solyc08g023380.1.1"/>
<dbReference type="HOGENOM" id="CLU_2854046_0_0_1"/>
<dbReference type="InterPro" id="IPR005150">
    <property type="entry name" value="Cellulose_synth"/>
</dbReference>
<evidence type="ECO:0000256" key="6">
    <source>
        <dbReference type="ARBA" id="ARBA00023136"/>
    </source>
</evidence>
<dbReference type="Gramene" id="Solyc08g023380.1.1">
    <property type="protein sequence ID" value="Solyc08g023380.1.1"/>
    <property type="gene ID" value="Solyc08g023380.1"/>
</dbReference>
<reference evidence="8" key="2">
    <citation type="submission" date="2015-06" db="UniProtKB">
        <authorList>
            <consortium name="EnsemblPlants"/>
        </authorList>
    </citation>
    <scope>IDENTIFICATION</scope>
    <source>
        <strain evidence="8">cv. Heinz 1706</strain>
    </source>
</reference>
<keyword evidence="3" id="KW-0808">Transferase</keyword>
<dbReference type="STRING" id="4081.K4CJQ6"/>
<protein>
    <submittedName>
        <fullName evidence="8">Uncharacterized protein</fullName>
    </submittedName>
</protein>
<dbReference type="GO" id="GO:0016760">
    <property type="term" value="F:cellulose synthase (UDP-forming) activity"/>
    <property type="evidence" value="ECO:0007669"/>
    <property type="project" value="InterPro"/>
</dbReference>
<accession>K4CJQ6</accession>